<dbReference type="Pfam" id="PF00856">
    <property type="entry name" value="SET"/>
    <property type="match status" value="1"/>
</dbReference>
<feature type="region of interest" description="Disordered" evidence="2">
    <location>
        <begin position="59"/>
        <end position="87"/>
    </location>
</feature>
<dbReference type="AlphaFoldDB" id="A0A9K3K6T9"/>
<evidence type="ECO:0000313" key="7">
    <source>
        <dbReference type="Proteomes" id="UP000693970"/>
    </source>
</evidence>
<dbReference type="EMBL" id="JAGRRH010000013">
    <property type="protein sequence ID" value="KAG7360797.1"/>
    <property type="molecule type" value="Genomic_DNA"/>
</dbReference>
<dbReference type="EMBL" id="JAGRRH010000066">
    <property type="protein sequence ID" value="KAG7338061.1"/>
    <property type="molecule type" value="Genomic_DNA"/>
</dbReference>
<dbReference type="InterPro" id="IPR002125">
    <property type="entry name" value="CMP_dCMP_dom"/>
</dbReference>
<proteinExistence type="predicted"/>
<dbReference type="SMART" id="SM00317">
    <property type="entry name" value="SET"/>
    <property type="match status" value="1"/>
</dbReference>
<dbReference type="CDD" id="cd01285">
    <property type="entry name" value="nucleoside_deaminase"/>
    <property type="match status" value="1"/>
</dbReference>
<dbReference type="OrthoDB" id="5945798at2759"/>
<evidence type="ECO:0000313" key="6">
    <source>
        <dbReference type="EMBL" id="KAG7360797.1"/>
    </source>
</evidence>
<evidence type="ECO:0000256" key="1">
    <source>
        <dbReference type="ARBA" id="ARBA00022801"/>
    </source>
</evidence>
<organism evidence="5 7">
    <name type="scientific">Nitzschia inconspicua</name>
    <dbReference type="NCBI Taxonomy" id="303405"/>
    <lineage>
        <taxon>Eukaryota</taxon>
        <taxon>Sar</taxon>
        <taxon>Stramenopiles</taxon>
        <taxon>Ochrophyta</taxon>
        <taxon>Bacillariophyta</taxon>
        <taxon>Bacillariophyceae</taxon>
        <taxon>Bacillariophycidae</taxon>
        <taxon>Bacillariales</taxon>
        <taxon>Bacillariaceae</taxon>
        <taxon>Nitzschia</taxon>
    </lineage>
</organism>
<feature type="domain" description="SET" evidence="3">
    <location>
        <begin position="1"/>
        <end position="258"/>
    </location>
</feature>
<dbReference type="GO" id="GO:0052717">
    <property type="term" value="F:tRNA-specific adenosine-34 deaminase activity"/>
    <property type="evidence" value="ECO:0007669"/>
    <property type="project" value="TreeGrafter"/>
</dbReference>
<evidence type="ECO:0000313" key="5">
    <source>
        <dbReference type="EMBL" id="KAG7338061.1"/>
    </source>
</evidence>
<sequence length="826" mass="91875">MTQVRESWEGHSGLFALQDFEKGDTILTELEPLIKLAPSSAEESHQLYCRWVGLPVSDDSETKSVPKGNNSSNNNNNNNNKGNTTTKRETLWDSIVVPSDIDDTYHGIFKGMVQAGVTWMVTTGDGDSTRSDDDKILQLYYPTDNNRTDNNSADSDPENVVRQLSKQAVEYLKTSSTKSSGDWSNFQDWDMLEKILRIWACNSFQGGLLYDTFSRVNHSCNPNAVIVTNSDDDKNTGGQRLVAATKIQNGQEIFISYLGLFLYADTTTRRKKLKQTKYFECQCQRCISSQDPAAQTPCPTCHPRGTTQLSLDEDVQYDDEGDVQYVSSRTEPCSNCHSTPQQLENQRLDKVLISVNEKIYAFIDTYQGSTKDSSNGGNSAESNEEDMAVLEEHVSLASTMMGAKHWTTSVTLLLHLNNQLSSMSQRMLTTQELPEMEDVAEAIDTLQRLYQFVDSLQLYLDAGHILGDVTIGVARTLVSLGDEKSQKYGAEWLSKIEDYVAHFGGEGRQKVVAALKSAWKKHGRSDGLLDEDGRSEAKKPKAVDRDDRENGDASSDAKVRDEHFMRHALHVAEQALRIGEVPVGCVIVLTDHPLITRAKAKAGGAANSNGDELMDNHVVISHGANQVNATRDATRHAEIVAIDRLLTNGQSSDQLRLPANVDSRNGNNSLGIPDSIQAAREKQWEDVWINRPDCPTHWKNLFGWRSNQFAEELRSPGIFSSCELFVTCEPCIMCASALATVGIKRVVFGCKNDRFGGCGSLLHLHQPEQAENGNQVEPNNAFLSRGYAITSGVLEAEAIKLLQSFYDRENFHAPDDKRKEKEKKYC</sequence>
<dbReference type="Proteomes" id="UP000693970">
    <property type="component" value="Unassembled WGS sequence"/>
</dbReference>
<accession>A0A9K3K6T9</accession>
<reference evidence="5" key="2">
    <citation type="submission" date="2021-04" db="EMBL/GenBank/DDBJ databases">
        <authorList>
            <person name="Podell S."/>
        </authorList>
    </citation>
    <scope>NUCLEOTIDE SEQUENCE</scope>
    <source>
        <strain evidence="5">Hildebrandi</strain>
    </source>
</reference>
<feature type="region of interest" description="Disordered" evidence="2">
    <location>
        <begin position="524"/>
        <end position="559"/>
    </location>
</feature>
<dbReference type="GO" id="GO:0002100">
    <property type="term" value="P:tRNA wobble adenosine to inosine editing"/>
    <property type="evidence" value="ECO:0007669"/>
    <property type="project" value="TreeGrafter"/>
</dbReference>
<keyword evidence="1" id="KW-0378">Hydrolase</keyword>
<evidence type="ECO:0000256" key="2">
    <source>
        <dbReference type="SAM" id="MobiDB-lite"/>
    </source>
</evidence>
<dbReference type="PANTHER" id="PTHR11079:SF149">
    <property type="entry name" value="TRNA-SPECIFIC ADENOSINE DEAMINASE 2"/>
    <property type="match status" value="1"/>
</dbReference>
<dbReference type="PROSITE" id="PS51747">
    <property type="entry name" value="CYT_DCMP_DEAMINASES_2"/>
    <property type="match status" value="1"/>
</dbReference>
<evidence type="ECO:0000259" key="4">
    <source>
        <dbReference type="PROSITE" id="PS51747"/>
    </source>
</evidence>
<keyword evidence="7" id="KW-1185">Reference proteome</keyword>
<comment type="caution">
    <text evidence="5">The sequence shown here is derived from an EMBL/GenBank/DDBJ whole genome shotgun (WGS) entry which is preliminary data.</text>
</comment>
<evidence type="ECO:0000259" key="3">
    <source>
        <dbReference type="PROSITE" id="PS50280"/>
    </source>
</evidence>
<dbReference type="PANTHER" id="PTHR11079">
    <property type="entry name" value="CYTOSINE DEAMINASE FAMILY MEMBER"/>
    <property type="match status" value="1"/>
</dbReference>
<dbReference type="InterPro" id="IPR001214">
    <property type="entry name" value="SET_dom"/>
</dbReference>
<name>A0A9K3K6T9_9STRA</name>
<dbReference type="CDD" id="cd20071">
    <property type="entry name" value="SET_SMYD"/>
    <property type="match status" value="1"/>
</dbReference>
<reference evidence="5" key="1">
    <citation type="journal article" date="2021" name="Sci. Rep.">
        <title>Diploid genomic architecture of Nitzschia inconspicua, an elite biomass production diatom.</title>
        <authorList>
            <person name="Oliver A."/>
            <person name="Podell S."/>
            <person name="Pinowska A."/>
            <person name="Traller J.C."/>
            <person name="Smith S.R."/>
            <person name="McClure R."/>
            <person name="Beliaev A."/>
            <person name="Bohutskyi P."/>
            <person name="Hill E.A."/>
            <person name="Rabines A."/>
            <person name="Zheng H."/>
            <person name="Allen L.Z."/>
            <person name="Kuo A."/>
            <person name="Grigoriev I.V."/>
            <person name="Allen A.E."/>
            <person name="Hazlebeck D."/>
            <person name="Allen E.E."/>
        </authorList>
    </citation>
    <scope>NUCLEOTIDE SEQUENCE</scope>
    <source>
        <strain evidence="5">Hildebrandi</strain>
    </source>
</reference>
<feature type="domain" description="CMP/dCMP-type deaminase" evidence="4">
    <location>
        <begin position="559"/>
        <end position="760"/>
    </location>
</feature>
<feature type="compositionally biased region" description="Low complexity" evidence="2">
    <location>
        <begin position="67"/>
        <end position="83"/>
    </location>
</feature>
<dbReference type="Pfam" id="PF00383">
    <property type="entry name" value="dCMP_cyt_deam_1"/>
    <property type="match status" value="1"/>
</dbReference>
<gene>
    <name evidence="5" type="ORF">IV203_006754</name>
    <name evidence="6" type="ORF">IV203_035896</name>
</gene>
<protein>
    <submittedName>
        <fullName evidence="5">CMP/dCMP deaminase zinc-binding protein</fullName>
    </submittedName>
</protein>
<dbReference type="PROSITE" id="PS50280">
    <property type="entry name" value="SET"/>
    <property type="match status" value="1"/>
</dbReference>